<feature type="region of interest" description="Disordered" evidence="1">
    <location>
        <begin position="52"/>
        <end position="90"/>
    </location>
</feature>
<evidence type="ECO:0000313" key="3">
    <source>
        <dbReference type="Proteomes" id="UP001153365"/>
    </source>
</evidence>
<feature type="compositionally biased region" description="Basic and acidic residues" evidence="1">
    <location>
        <begin position="251"/>
        <end position="260"/>
    </location>
</feature>
<reference evidence="2" key="1">
    <citation type="submission" date="2022-06" db="EMBL/GenBank/DDBJ databases">
        <authorList>
            <consortium name="SYNGENTA / RWTH Aachen University"/>
        </authorList>
    </citation>
    <scope>NUCLEOTIDE SEQUENCE</scope>
</reference>
<feature type="compositionally biased region" description="Polar residues" evidence="1">
    <location>
        <begin position="199"/>
        <end position="226"/>
    </location>
</feature>
<dbReference type="Proteomes" id="UP001153365">
    <property type="component" value="Unassembled WGS sequence"/>
</dbReference>
<feature type="compositionally biased region" description="Polar residues" evidence="1">
    <location>
        <begin position="58"/>
        <end position="90"/>
    </location>
</feature>
<dbReference type="EMBL" id="CALTRL010005967">
    <property type="protein sequence ID" value="CAH7688302.1"/>
    <property type="molecule type" value="Genomic_DNA"/>
</dbReference>
<gene>
    <name evidence="2" type="ORF">PPACK8108_LOCUS23247</name>
</gene>
<sequence length="1038" mass="113293">MAESQVQQIHSQIPQTTTHSLSLPRIKNFNQLQSKILNPNRSHSRLPALAIGNRSIPPISNNLTGNNQPQRPRTSPLSPGKTSSFFNRATKANSGNRLSIVSPLSSVTITSSSTNSSSFLTASSTCESTSAYGNEQNTIPSKNLKHSRLQFLKTFTAKHSLPSSFPSPPNSAPIPQKSSTSIPKPLNSATSISFRPVTSPASDYSHSAPPSSAQKPIQLTRPSTSPKLPPPGTKAHGKPKLASQLPPKKVIGKDSGKKGIDPVYIAKKSNHVFRPDRSSSIKDSALKLHLQSYSPALAQNSNPFSLQALGPSRFKPITSSIPKRDNFNQVDSNSTGCSDLITSKSSSSLKFTQNTILVKTSGGQSNEFSNTLACLEPPAFLHSNSSNFTLASQSDSQEDQDQNLDLQLSDFPLPTLTEVHDSFFEVLLPTSGSDTRCKTSRHHKNESLDSEILPLSSSVVSFPLPPSRTKFSTSALEAEAQALSGLALDFDLNSTLYTPSPILSPGLSRSMCDNFDYPTLFGSMSGFNPRLPPQIPLPPLPTCNDASRPFDFSSGSTLPLASLSCSTFKESSILNPSMPFFSTKPTSFHRPNQSTSSHNLGAITEAVELFSIKNSILPTGMEDEVTSEIDLEEPLEEMAVRLGYQAEEELREDKNQALSEDEYEVDLMACDDLKELECLSEDQINFEEVDCVDEEGDFDARYARTDGARPMRSIQSSSDLFMKTQRIPKHHSFNSLASKSTRRDSIRSSPRIIKSRRSRVIINEASSSDEEDFDLSLDHRNVVSGDASWRNRWSGEVTAHGLSKLAASNRTNMARRITLSSVLSEDMPSCMQEEQVEDVDFNAEAIITSISDLIKDRSSTLSTISSEDSSVASMSLSLSTSLSTLVSPTTSASLGVESMELPPSSLSEEFLKKDIFPPGKPGSIERRAWVRGLSVDDKPIISENLDQMSLYDLKESKTENLSNETSIKTIKGLRPLVLVKFRDQGGRPSLPSSLEIPHFSKGYGSVGSLRNISYAYSSSGIRYSSIMGHNHQNRWSDN</sequence>
<evidence type="ECO:0000256" key="1">
    <source>
        <dbReference type="SAM" id="MobiDB-lite"/>
    </source>
</evidence>
<evidence type="ECO:0000313" key="2">
    <source>
        <dbReference type="EMBL" id="CAH7688302.1"/>
    </source>
</evidence>
<feature type="region of interest" description="Disordered" evidence="1">
    <location>
        <begin position="1"/>
        <end position="20"/>
    </location>
</feature>
<feature type="compositionally biased region" description="Polar residues" evidence="1">
    <location>
        <begin position="176"/>
        <end position="193"/>
    </location>
</feature>
<protein>
    <submittedName>
        <fullName evidence="2">Expressed protein</fullName>
    </submittedName>
</protein>
<organism evidence="2 3">
    <name type="scientific">Phakopsora pachyrhizi</name>
    <name type="common">Asian soybean rust disease fungus</name>
    <dbReference type="NCBI Taxonomy" id="170000"/>
    <lineage>
        <taxon>Eukaryota</taxon>
        <taxon>Fungi</taxon>
        <taxon>Dikarya</taxon>
        <taxon>Basidiomycota</taxon>
        <taxon>Pucciniomycotina</taxon>
        <taxon>Pucciniomycetes</taxon>
        <taxon>Pucciniales</taxon>
        <taxon>Phakopsoraceae</taxon>
        <taxon>Phakopsora</taxon>
    </lineage>
</organism>
<feature type="region of interest" description="Disordered" evidence="1">
    <location>
        <begin position="160"/>
        <end position="260"/>
    </location>
</feature>
<dbReference type="AlphaFoldDB" id="A0AAV0BLV9"/>
<keyword evidence="3" id="KW-1185">Reference proteome</keyword>
<comment type="caution">
    <text evidence="2">The sequence shown here is derived from an EMBL/GenBank/DDBJ whole genome shotgun (WGS) entry which is preliminary data.</text>
</comment>
<proteinExistence type="predicted"/>
<accession>A0AAV0BLV9</accession>
<name>A0AAV0BLV9_PHAPC</name>